<evidence type="ECO:0000313" key="2">
    <source>
        <dbReference type="Proteomes" id="UP000289946"/>
    </source>
</evidence>
<dbReference type="EMBL" id="RDRA01000019">
    <property type="protein sequence ID" value="RXG89675.1"/>
    <property type="molecule type" value="Genomic_DNA"/>
</dbReference>
<sequence>MLTAPEMERLAAGRQCEDQTLLREQAATSGTKAIRLEGSGVLRLRRARARALCHHVVIASAAKQSRNVSAERLWIASLRSQ</sequence>
<evidence type="ECO:0000313" key="1">
    <source>
        <dbReference type="EMBL" id="RXG89675.1"/>
    </source>
</evidence>
<proteinExistence type="predicted"/>
<reference evidence="1 2" key="1">
    <citation type="submission" date="2018-10" db="EMBL/GenBank/DDBJ databases">
        <title>Bradyrhizobium sp. nov., isolated from effective nodules of peanut in China.</title>
        <authorList>
            <person name="Li Y."/>
        </authorList>
    </citation>
    <scope>NUCLEOTIDE SEQUENCE [LARGE SCALE GENOMIC DNA]</scope>
    <source>
        <strain evidence="1 2">CCBAU 51781</strain>
    </source>
</reference>
<comment type="caution">
    <text evidence="1">The sequence shown here is derived from an EMBL/GenBank/DDBJ whole genome shotgun (WGS) entry which is preliminary data.</text>
</comment>
<gene>
    <name evidence="1" type="ORF">EAS62_29695</name>
</gene>
<name>A0ABY0DDA5_9BRAD</name>
<dbReference type="Proteomes" id="UP000289946">
    <property type="component" value="Unassembled WGS sequence"/>
</dbReference>
<accession>A0ABY0DDA5</accession>
<keyword evidence="2" id="KW-1185">Reference proteome</keyword>
<organism evidence="1 2">
    <name type="scientific">Bradyrhizobium zhanjiangense</name>
    <dbReference type="NCBI Taxonomy" id="1325107"/>
    <lineage>
        <taxon>Bacteria</taxon>
        <taxon>Pseudomonadati</taxon>
        <taxon>Pseudomonadota</taxon>
        <taxon>Alphaproteobacteria</taxon>
        <taxon>Hyphomicrobiales</taxon>
        <taxon>Nitrobacteraceae</taxon>
        <taxon>Bradyrhizobium</taxon>
    </lineage>
</organism>
<protein>
    <submittedName>
        <fullName evidence="1">Uncharacterized protein</fullName>
    </submittedName>
</protein>